<name>A0A8S9XDA4_APOLU</name>
<gene>
    <name evidence="2" type="ORF">GE061_017793</name>
</gene>
<sequence>DGRSDSKFGTENTRSGDLEWEGSEGTEGGTKYCKPVQKQERKE</sequence>
<dbReference type="EMBL" id="WIXP02000008">
    <property type="protein sequence ID" value="KAF6206559.1"/>
    <property type="molecule type" value="Genomic_DNA"/>
</dbReference>
<organism evidence="2 3">
    <name type="scientific">Apolygus lucorum</name>
    <name type="common">Small green plant bug</name>
    <name type="synonym">Lygocoris lucorum</name>
    <dbReference type="NCBI Taxonomy" id="248454"/>
    <lineage>
        <taxon>Eukaryota</taxon>
        <taxon>Metazoa</taxon>
        <taxon>Ecdysozoa</taxon>
        <taxon>Arthropoda</taxon>
        <taxon>Hexapoda</taxon>
        <taxon>Insecta</taxon>
        <taxon>Pterygota</taxon>
        <taxon>Neoptera</taxon>
        <taxon>Paraneoptera</taxon>
        <taxon>Hemiptera</taxon>
        <taxon>Heteroptera</taxon>
        <taxon>Panheteroptera</taxon>
        <taxon>Cimicomorpha</taxon>
        <taxon>Miridae</taxon>
        <taxon>Mirini</taxon>
        <taxon>Apolygus</taxon>
    </lineage>
</organism>
<dbReference type="Proteomes" id="UP000466442">
    <property type="component" value="Unassembled WGS sequence"/>
</dbReference>
<feature type="region of interest" description="Disordered" evidence="1">
    <location>
        <begin position="1"/>
        <end position="43"/>
    </location>
</feature>
<reference evidence="2" key="1">
    <citation type="journal article" date="2021" name="Mol. Ecol. Resour.">
        <title>Apolygus lucorum genome provides insights into omnivorousness and mesophyll feeding.</title>
        <authorList>
            <person name="Liu Y."/>
            <person name="Liu H."/>
            <person name="Wang H."/>
            <person name="Huang T."/>
            <person name="Liu B."/>
            <person name="Yang B."/>
            <person name="Yin L."/>
            <person name="Li B."/>
            <person name="Zhang Y."/>
            <person name="Zhang S."/>
            <person name="Jiang F."/>
            <person name="Zhang X."/>
            <person name="Ren Y."/>
            <person name="Wang B."/>
            <person name="Wang S."/>
            <person name="Lu Y."/>
            <person name="Wu K."/>
            <person name="Fan W."/>
            <person name="Wang G."/>
        </authorList>
    </citation>
    <scope>NUCLEOTIDE SEQUENCE</scope>
    <source>
        <strain evidence="2">12Hb</strain>
    </source>
</reference>
<keyword evidence="3" id="KW-1185">Reference proteome</keyword>
<dbReference type="AlphaFoldDB" id="A0A8S9XDA4"/>
<proteinExistence type="predicted"/>
<protein>
    <submittedName>
        <fullName evidence="2">Uncharacterized protein</fullName>
    </submittedName>
</protein>
<accession>A0A8S9XDA4</accession>
<feature type="non-terminal residue" evidence="2">
    <location>
        <position position="43"/>
    </location>
</feature>
<evidence type="ECO:0000313" key="2">
    <source>
        <dbReference type="EMBL" id="KAF6206559.1"/>
    </source>
</evidence>
<evidence type="ECO:0000256" key="1">
    <source>
        <dbReference type="SAM" id="MobiDB-lite"/>
    </source>
</evidence>
<evidence type="ECO:0000313" key="3">
    <source>
        <dbReference type="Proteomes" id="UP000466442"/>
    </source>
</evidence>
<comment type="caution">
    <text evidence="2">The sequence shown here is derived from an EMBL/GenBank/DDBJ whole genome shotgun (WGS) entry which is preliminary data.</text>
</comment>